<keyword evidence="2" id="KW-1185">Reference proteome</keyword>
<evidence type="ECO:0000313" key="2">
    <source>
        <dbReference type="Proteomes" id="UP000501738"/>
    </source>
</evidence>
<sequence>MVCPVCRWNRLNSSCFIVSIQIECLPVRQQR</sequence>
<organism evidence="1 2">
    <name type="scientific">Pseudomonas phage MR5</name>
    <dbReference type="NCBI Taxonomy" id="2711172"/>
    <lineage>
        <taxon>Viruses</taxon>
        <taxon>Duplodnaviria</taxon>
        <taxon>Heunggongvirae</taxon>
        <taxon>Uroviricota</taxon>
        <taxon>Caudoviricetes</taxon>
        <taxon>Autographivirales</taxon>
        <taxon>Autoscriptoviridae</taxon>
        <taxon>Krylovirinae</taxon>
        <taxon>Mojovirus</taxon>
        <taxon>Mojovirus MR5</taxon>
    </lineage>
</organism>
<gene>
    <name evidence="1" type="ORF">PssvBMR5_gp08</name>
</gene>
<evidence type="ECO:0000313" key="1">
    <source>
        <dbReference type="EMBL" id="QJD54776.1"/>
    </source>
</evidence>
<accession>A0A6M3TCN4</accession>
<proteinExistence type="predicted"/>
<dbReference type="Proteomes" id="UP000501738">
    <property type="component" value="Segment"/>
</dbReference>
<dbReference type="EMBL" id="MT104468">
    <property type="protein sequence ID" value="QJD54776.1"/>
    <property type="molecule type" value="Genomic_DNA"/>
</dbReference>
<name>A0A6M3TCN4_9CAUD</name>
<reference evidence="1 2" key="1">
    <citation type="journal article" date="2020" name="Microb. Biotechnol.">
        <title>Phage biocontrol to combat Pseudomonas syringae pathogens causing disease in cherry.</title>
        <authorList>
            <person name="Rabiey M."/>
            <person name="Roy S.R."/>
            <person name="Holtappels D."/>
            <person name="Franceschetti L."/>
            <person name="Quilty B.J."/>
            <person name="Creeth R."/>
            <person name="Sundin G.W."/>
            <person name="Wagemans J."/>
            <person name="Lavigne R."/>
            <person name="Jackson R.W."/>
        </authorList>
    </citation>
    <scope>NUCLEOTIDE SEQUENCE [LARGE SCALE GENOMIC DNA]</scope>
</reference>
<protein>
    <submittedName>
        <fullName evidence="1">Uncharacterized protein</fullName>
    </submittedName>
</protein>